<dbReference type="PANTHER" id="PTHR24028">
    <property type="entry name" value="CADHERIN-87A"/>
    <property type="match status" value="1"/>
</dbReference>
<dbReference type="STRING" id="62062.ENSHHUP00000074320"/>
<dbReference type="FunFam" id="2.60.40.60:FF:000002">
    <property type="entry name" value="Protocadherin alpha 2"/>
    <property type="match status" value="1"/>
</dbReference>
<dbReference type="InterPro" id="IPR015919">
    <property type="entry name" value="Cadherin-like_sf"/>
</dbReference>
<keyword evidence="6" id="KW-1133">Transmembrane helix</keyword>
<dbReference type="InterPro" id="IPR002126">
    <property type="entry name" value="Cadherin-like_dom"/>
</dbReference>
<dbReference type="PRINTS" id="PR00205">
    <property type="entry name" value="CADHERIN"/>
</dbReference>
<dbReference type="InterPro" id="IPR050174">
    <property type="entry name" value="Protocadherin/Cadherin-CA"/>
</dbReference>
<evidence type="ECO:0000256" key="2">
    <source>
        <dbReference type="ARBA" id="ARBA00022692"/>
    </source>
</evidence>
<dbReference type="Ensembl" id="ENSHHUT00000076762.1">
    <property type="protein sequence ID" value="ENSHHUP00000074320.1"/>
    <property type="gene ID" value="ENSHHUG00000043611.1"/>
</dbReference>
<keyword evidence="2" id="KW-0812">Transmembrane</keyword>
<protein>
    <recommendedName>
        <fullName evidence="10">Cadherin domain-containing protein</fullName>
    </recommendedName>
</protein>
<dbReference type="GO" id="GO:0007156">
    <property type="term" value="P:homophilic cell adhesion via plasma membrane adhesion molecules"/>
    <property type="evidence" value="ECO:0007669"/>
    <property type="project" value="InterPro"/>
</dbReference>
<dbReference type="FunFam" id="2.60.40.60:FF:000018">
    <property type="entry name" value="Protocadherin gamma c3"/>
    <property type="match status" value="1"/>
</dbReference>
<dbReference type="SUPFAM" id="SSF49313">
    <property type="entry name" value="Cadherin-like"/>
    <property type="match status" value="2"/>
</dbReference>
<dbReference type="SMART" id="SM00112">
    <property type="entry name" value="CA"/>
    <property type="match status" value="1"/>
</dbReference>
<proteinExistence type="predicted"/>
<name>A0A4W5QK25_9TELE</name>
<evidence type="ECO:0000256" key="4">
    <source>
        <dbReference type="ARBA" id="ARBA00022837"/>
    </source>
</evidence>
<keyword evidence="8" id="KW-0325">Glycoprotein</keyword>
<feature type="domain" description="Cadherin" evidence="10">
    <location>
        <begin position="38"/>
        <end position="146"/>
    </location>
</feature>
<feature type="domain" description="Cadherin" evidence="10">
    <location>
        <begin position="147"/>
        <end position="226"/>
    </location>
</feature>
<keyword evidence="5" id="KW-0130">Cell adhesion</keyword>
<evidence type="ECO:0000256" key="5">
    <source>
        <dbReference type="ARBA" id="ARBA00022889"/>
    </source>
</evidence>
<dbReference type="Proteomes" id="UP000314982">
    <property type="component" value="Unassembled WGS sequence"/>
</dbReference>
<evidence type="ECO:0000313" key="12">
    <source>
        <dbReference type="Proteomes" id="UP000314982"/>
    </source>
</evidence>
<evidence type="ECO:0000313" key="11">
    <source>
        <dbReference type="Ensembl" id="ENSHHUP00000074320.1"/>
    </source>
</evidence>
<dbReference type="GO" id="GO:0009653">
    <property type="term" value="P:anatomical structure morphogenesis"/>
    <property type="evidence" value="ECO:0007669"/>
    <property type="project" value="UniProtKB-ARBA"/>
</dbReference>
<sequence>MSGQGAPRFSLYSAGCGELLCPLLLEIMDINDNAPVFRRETMHLDISESTAPGERFSLTNAVDADVGANSIKTYYLSESKYFTIEIQTGSDGSKYVDLVINSNLDREEQAVHHLILTAADGGVPARSSTASIILRVLDINDNAPYFNQSIYAINVTENSPIGTLVMKLNATDLDEGTNAEITYSYTLYTSEKTQEKFSLNSNTGEIKVKDGLVLQRTLFPHLKKYSRPELPLHVSMFWHCAPCRLSDRLTHFPMSYSFLLRGGTYSPGVVSVQLSAFY</sequence>
<evidence type="ECO:0000256" key="7">
    <source>
        <dbReference type="ARBA" id="ARBA00023136"/>
    </source>
</evidence>
<evidence type="ECO:0000259" key="10">
    <source>
        <dbReference type="PROSITE" id="PS50268"/>
    </source>
</evidence>
<dbReference type="GO" id="GO:0005509">
    <property type="term" value="F:calcium ion binding"/>
    <property type="evidence" value="ECO:0007669"/>
    <property type="project" value="UniProtKB-UniRule"/>
</dbReference>
<dbReference type="PROSITE" id="PS50268">
    <property type="entry name" value="CADHERIN_2"/>
    <property type="match status" value="2"/>
</dbReference>
<keyword evidence="7" id="KW-0472">Membrane</keyword>
<reference evidence="12" key="1">
    <citation type="submission" date="2018-06" db="EMBL/GenBank/DDBJ databases">
        <title>Genome assembly of Danube salmon.</title>
        <authorList>
            <person name="Macqueen D.J."/>
            <person name="Gundappa M.K."/>
        </authorList>
    </citation>
    <scope>NUCLEOTIDE SEQUENCE [LARGE SCALE GENOMIC DNA]</scope>
</reference>
<dbReference type="CDD" id="cd11304">
    <property type="entry name" value="Cadherin_repeat"/>
    <property type="match status" value="2"/>
</dbReference>
<dbReference type="InterPro" id="IPR020894">
    <property type="entry name" value="Cadherin_CS"/>
</dbReference>
<dbReference type="PROSITE" id="PS00232">
    <property type="entry name" value="CADHERIN_1"/>
    <property type="match status" value="1"/>
</dbReference>
<keyword evidence="12" id="KW-1185">Reference proteome</keyword>
<keyword evidence="3" id="KW-0677">Repeat</keyword>
<dbReference type="AlphaFoldDB" id="A0A4W5QK25"/>
<dbReference type="PANTHER" id="PTHR24028:SF57">
    <property type="entry name" value="PROTOCADHERIN ALPHA-C2-RELATED"/>
    <property type="match status" value="1"/>
</dbReference>
<comment type="subcellular location">
    <subcellularLocation>
        <location evidence="1">Membrane</location>
        <topology evidence="1">Single-pass membrane protein</topology>
    </subcellularLocation>
</comment>
<evidence type="ECO:0000256" key="1">
    <source>
        <dbReference type="ARBA" id="ARBA00004167"/>
    </source>
</evidence>
<dbReference type="Gene3D" id="2.60.40.60">
    <property type="entry name" value="Cadherins"/>
    <property type="match status" value="2"/>
</dbReference>
<organism evidence="11 12">
    <name type="scientific">Hucho hucho</name>
    <name type="common">huchen</name>
    <dbReference type="NCBI Taxonomy" id="62062"/>
    <lineage>
        <taxon>Eukaryota</taxon>
        <taxon>Metazoa</taxon>
        <taxon>Chordata</taxon>
        <taxon>Craniata</taxon>
        <taxon>Vertebrata</taxon>
        <taxon>Euteleostomi</taxon>
        <taxon>Actinopterygii</taxon>
        <taxon>Neopterygii</taxon>
        <taxon>Teleostei</taxon>
        <taxon>Protacanthopterygii</taxon>
        <taxon>Salmoniformes</taxon>
        <taxon>Salmonidae</taxon>
        <taxon>Salmoninae</taxon>
        <taxon>Hucho</taxon>
    </lineage>
</organism>
<dbReference type="GO" id="GO:0005886">
    <property type="term" value="C:plasma membrane"/>
    <property type="evidence" value="ECO:0007669"/>
    <property type="project" value="InterPro"/>
</dbReference>
<reference evidence="11" key="2">
    <citation type="submission" date="2025-08" db="UniProtKB">
        <authorList>
            <consortium name="Ensembl"/>
        </authorList>
    </citation>
    <scope>IDENTIFICATION</scope>
</reference>
<evidence type="ECO:0000256" key="6">
    <source>
        <dbReference type="ARBA" id="ARBA00022989"/>
    </source>
</evidence>
<evidence type="ECO:0000256" key="8">
    <source>
        <dbReference type="ARBA" id="ARBA00023180"/>
    </source>
</evidence>
<dbReference type="Pfam" id="PF00028">
    <property type="entry name" value="Cadherin"/>
    <property type="match status" value="2"/>
</dbReference>
<accession>A0A4W5QK25</accession>
<reference evidence="11" key="3">
    <citation type="submission" date="2025-09" db="UniProtKB">
        <authorList>
            <consortium name="Ensembl"/>
        </authorList>
    </citation>
    <scope>IDENTIFICATION</scope>
</reference>
<dbReference type="GeneTree" id="ENSGT00940000164725"/>
<evidence type="ECO:0000256" key="9">
    <source>
        <dbReference type="PROSITE-ProRule" id="PRU00043"/>
    </source>
</evidence>
<evidence type="ECO:0000256" key="3">
    <source>
        <dbReference type="ARBA" id="ARBA00022737"/>
    </source>
</evidence>
<keyword evidence="4 9" id="KW-0106">Calcium</keyword>